<gene>
    <name evidence="1" type="ORF">GWI33_017222</name>
</gene>
<organism evidence="1 2">
    <name type="scientific">Rhynchophorus ferrugineus</name>
    <name type="common">Red palm weevil</name>
    <name type="synonym">Curculio ferrugineus</name>
    <dbReference type="NCBI Taxonomy" id="354439"/>
    <lineage>
        <taxon>Eukaryota</taxon>
        <taxon>Metazoa</taxon>
        <taxon>Ecdysozoa</taxon>
        <taxon>Arthropoda</taxon>
        <taxon>Hexapoda</taxon>
        <taxon>Insecta</taxon>
        <taxon>Pterygota</taxon>
        <taxon>Neoptera</taxon>
        <taxon>Endopterygota</taxon>
        <taxon>Coleoptera</taxon>
        <taxon>Polyphaga</taxon>
        <taxon>Cucujiformia</taxon>
        <taxon>Curculionidae</taxon>
        <taxon>Dryophthorinae</taxon>
        <taxon>Rhynchophorus</taxon>
    </lineage>
</organism>
<reference evidence="1" key="1">
    <citation type="submission" date="2020-08" db="EMBL/GenBank/DDBJ databases">
        <title>Genome sequencing and assembly of the red palm weevil Rhynchophorus ferrugineus.</title>
        <authorList>
            <person name="Dias G.B."/>
            <person name="Bergman C.M."/>
            <person name="Manee M."/>
        </authorList>
    </citation>
    <scope>NUCLEOTIDE SEQUENCE</scope>
    <source>
        <strain evidence="1">AA-2017</strain>
        <tissue evidence="1">Whole larva</tissue>
    </source>
</reference>
<evidence type="ECO:0000313" key="2">
    <source>
        <dbReference type="Proteomes" id="UP000625711"/>
    </source>
</evidence>
<protein>
    <submittedName>
        <fullName evidence="1">Uncharacterized protein</fullName>
    </submittedName>
</protein>
<feature type="non-terminal residue" evidence="1">
    <location>
        <position position="1"/>
    </location>
</feature>
<accession>A0A834M6C3</accession>
<comment type="caution">
    <text evidence="1">The sequence shown here is derived from an EMBL/GenBank/DDBJ whole genome shotgun (WGS) entry which is preliminary data.</text>
</comment>
<dbReference type="EMBL" id="JAACXV010014191">
    <property type="protein sequence ID" value="KAF7269701.1"/>
    <property type="molecule type" value="Genomic_DNA"/>
</dbReference>
<name>A0A834M6C3_RHYFE</name>
<dbReference type="AlphaFoldDB" id="A0A834M6C3"/>
<sequence>RSRTRPPFEGLCSNIRRRLNNAGGPGVSGRGFLTFCVAHQRQDCESVYHLRYSSNSRPTVLYWALGVRARKGPGL</sequence>
<proteinExistence type="predicted"/>
<dbReference type="Proteomes" id="UP000625711">
    <property type="component" value="Unassembled WGS sequence"/>
</dbReference>
<keyword evidence="2" id="KW-1185">Reference proteome</keyword>
<evidence type="ECO:0000313" key="1">
    <source>
        <dbReference type="EMBL" id="KAF7269701.1"/>
    </source>
</evidence>